<feature type="compositionally biased region" description="Acidic residues" evidence="1">
    <location>
        <begin position="487"/>
        <end position="522"/>
    </location>
</feature>
<name>A0ABD3M1Y3_9STRA</name>
<evidence type="ECO:0000256" key="1">
    <source>
        <dbReference type="SAM" id="MobiDB-lite"/>
    </source>
</evidence>
<sequence>MMPWRILCHNLAVRRTFHARGGGCLQRITCLRSSIQEVTANTDDVIVSVRCYTNKSASTTLSLSKGNSHRRSFSTDEIVIQDNDHPAASSPANNCSTAGGPITSTTTTTTTTTSAAKIKLLPTTISSDVLSPPSQHQKIQIAKDNNQLILDLQRAHELFHQLCNESKALLRNNTTATTSDEVVAMMDYFMILVNSLELEKHLEIVQSLQNSTAAMMGGGGGNKALGESLRLAVKSMSLLHHVFLRMVELCLPPLNSALLDLETEDNTNQSPHLYSSKTVRRALQLSRRAEELGLPLHRPMYQRLAVGMVLTSSPRSFNSVQLPSDQEANSDLRTLREDINKPRTLTLQLIELLANARSSFQIHSEEERVQLAEDILSEPVLLLLKSKQVEEVMSLLRAWQGIFGHKSNDIDVISLLGEAHTLKALEIVQRYTVDTKFMEAVESDPHVMELTTLLEVALEEILKGRKKRVKKISEMLWQLSLSHEQDHDFDDDKNDSDSEFGDEFEYESDASDEDDEDEDEFDTFSSTSATGFSPSDSPIMKDTMGMIAGDKVQAVSLFHANASSNNLDKVSEEDDYSESFTILSGLSNKEARQSIYLRNAKDWVLPDVVSQLEDWNKGNRLTFTPMFEQYIGNQIAKEIVEDDSDDDDDDFD</sequence>
<feature type="region of interest" description="Disordered" evidence="1">
    <location>
        <begin position="486"/>
        <end position="540"/>
    </location>
</feature>
<comment type="caution">
    <text evidence="2">The sequence shown here is derived from an EMBL/GenBank/DDBJ whole genome shotgun (WGS) entry which is preliminary data.</text>
</comment>
<accession>A0ABD3M1Y3</accession>
<reference evidence="2 3" key="1">
    <citation type="submission" date="2024-10" db="EMBL/GenBank/DDBJ databases">
        <title>Updated reference genomes for cyclostephanoid diatoms.</title>
        <authorList>
            <person name="Roberts W.R."/>
            <person name="Alverson A.J."/>
        </authorList>
    </citation>
    <scope>NUCLEOTIDE SEQUENCE [LARGE SCALE GENOMIC DNA]</scope>
    <source>
        <strain evidence="2 3">AJA232-27</strain>
    </source>
</reference>
<evidence type="ECO:0000313" key="3">
    <source>
        <dbReference type="Proteomes" id="UP001530293"/>
    </source>
</evidence>
<feature type="region of interest" description="Disordered" evidence="1">
    <location>
        <begin position="83"/>
        <end position="109"/>
    </location>
</feature>
<keyword evidence="3" id="KW-1185">Reference proteome</keyword>
<proteinExistence type="predicted"/>
<evidence type="ECO:0000313" key="2">
    <source>
        <dbReference type="EMBL" id="KAL3756734.1"/>
    </source>
</evidence>
<organism evidence="2 3">
    <name type="scientific">Discostella pseudostelligera</name>
    <dbReference type="NCBI Taxonomy" id="259834"/>
    <lineage>
        <taxon>Eukaryota</taxon>
        <taxon>Sar</taxon>
        <taxon>Stramenopiles</taxon>
        <taxon>Ochrophyta</taxon>
        <taxon>Bacillariophyta</taxon>
        <taxon>Coscinodiscophyceae</taxon>
        <taxon>Thalassiosirophycidae</taxon>
        <taxon>Stephanodiscales</taxon>
        <taxon>Stephanodiscaceae</taxon>
        <taxon>Discostella</taxon>
    </lineage>
</organism>
<protein>
    <submittedName>
        <fullName evidence="2">Uncharacterized protein</fullName>
    </submittedName>
</protein>
<dbReference type="Proteomes" id="UP001530293">
    <property type="component" value="Unassembled WGS sequence"/>
</dbReference>
<dbReference type="EMBL" id="JALLBG020000293">
    <property type="protein sequence ID" value="KAL3756734.1"/>
    <property type="molecule type" value="Genomic_DNA"/>
</dbReference>
<dbReference type="AlphaFoldDB" id="A0ABD3M1Y3"/>
<gene>
    <name evidence="2" type="ORF">ACHAWU_003484</name>
</gene>